<feature type="region of interest" description="Disordered" evidence="1">
    <location>
        <begin position="257"/>
        <end position="280"/>
    </location>
</feature>
<dbReference type="OrthoDB" id="2246127at2759"/>
<dbReference type="Proteomes" id="UP000054279">
    <property type="component" value="Unassembled WGS sequence"/>
</dbReference>
<organism evidence="2 3">
    <name type="scientific">Sphaerobolus stellatus (strain SS14)</name>
    <dbReference type="NCBI Taxonomy" id="990650"/>
    <lineage>
        <taxon>Eukaryota</taxon>
        <taxon>Fungi</taxon>
        <taxon>Dikarya</taxon>
        <taxon>Basidiomycota</taxon>
        <taxon>Agaricomycotina</taxon>
        <taxon>Agaricomycetes</taxon>
        <taxon>Phallomycetidae</taxon>
        <taxon>Geastrales</taxon>
        <taxon>Sphaerobolaceae</taxon>
        <taxon>Sphaerobolus</taxon>
    </lineage>
</organism>
<dbReference type="EMBL" id="KN837129">
    <property type="protein sequence ID" value="KIJ42514.1"/>
    <property type="molecule type" value="Genomic_DNA"/>
</dbReference>
<dbReference type="HOGENOM" id="CLU_004591_2_1_1"/>
<dbReference type="AlphaFoldDB" id="A0A0C9V6D0"/>
<dbReference type="PANTHER" id="PTHR31912">
    <property type="entry name" value="IP13529P"/>
    <property type="match status" value="1"/>
</dbReference>
<evidence type="ECO:0000256" key="1">
    <source>
        <dbReference type="SAM" id="MobiDB-lite"/>
    </source>
</evidence>
<evidence type="ECO:0000313" key="3">
    <source>
        <dbReference type="Proteomes" id="UP000054279"/>
    </source>
</evidence>
<feature type="compositionally biased region" description="Low complexity" evidence="1">
    <location>
        <begin position="644"/>
        <end position="654"/>
    </location>
</feature>
<feature type="compositionally biased region" description="Acidic residues" evidence="1">
    <location>
        <begin position="626"/>
        <end position="643"/>
    </location>
</feature>
<feature type="region of interest" description="Disordered" evidence="1">
    <location>
        <begin position="133"/>
        <end position="173"/>
    </location>
</feature>
<proteinExistence type="predicted"/>
<sequence>MATESPFRIKFSKFIFWKKRTLVQPNETSLDAVPLSLTASQAQDNGYMHQSNSKENYVIIIRGLAAKDIIFDQPPSEGSAIRDTSTSSVNRLLPNPNIWAPGVGSSEGKWVCRVCNDRTARERKFLNLHESGATHKRKLEQRTLSTHQTTVREPRGGLEAATRSESGNPSPTARQEVRGMLDQILDNIQQGRSVPSNIPDFEMGYDDYSLGFEATEAQMQNLMAGEADGQMHASQRQIASQQFAEDLEELVRQGGEWELSSDDDSVERSDASQIHPSDEEGDYKETCILDILQHIPWSALSDKQLSTVEWRLHALGVENVPSPHVVDEVAKVLQASFGIKTIRYDGKLGHIYYLNELAGIITQEIANPLVRPHLAFLPEDSSTCIAATRNAHHWLYGVDESLLIPMVRVGHQDFYIFKPAITRHGNAVIPFRFFTQGDKTLAKVWFLENHSNGWIVAEDRLAEYNVDKLTVSFPDFVTDHPDPCIILGSRTADNPANLKQWTRTMPKDGNEWRHKANGKRVVVFPIWLYCDDTLGNVSKKWNKHNSFLFTPAGLPHEQSQLEYNVHFLCTSNLAPPLEMLEGIADDLEKIQEEGILAYDCVLKELVLVTVFVLALLGDNPMQKDEAQEEQEEGDGYIEGDGSESEAGSETSIGSQAADQTQKKSKMKTMKPKKKKIPETLGQMIDRITRFMKVNTLRTPNETKVKLQVVYSHACQVGGKSNASEVMTSNGIKDTYQLHFIEQLYQSYKGISDKEAKQAALDTERDKLPFEGYEVGGVFLCYDFLFILLSTSGLNPHQDTPVEILHVIPLGFIKYFWHDSVAKTPKAKWPLLMTRLESLSVGSLNASPLSGKTFVTHARSLTGGDFRLITQLAPFCLYDLVSADCYQTWVALGALVPVVWQPVIEDMNRYLERLEATIERFLVYTTNWTPQWFNKPKLHILVYLPDHIRCFGPAMLFATEAFESFNAVIRERSMHSNHQAPSRDIARSLAHANQVHHLLSQAAFLHCKATLRYKSGNPILTVQESHNPQVSDWVNVGEGPLSLLSIKTFGEKIMKIPSPDKSILPGITCKNMGKKCFWWDLKASSVVRLAIDHPWLKYEWRAPEQAFLQSSDWVKTGDWIIWKDTETEGSLWYGCIGEMLQSVGTVEERNNQVNMYCVQEAYLCEQEPLSKMPQIWHCAWYEFIDAKVFHLACHLSDMPH</sequence>
<feature type="region of interest" description="Disordered" evidence="1">
    <location>
        <begin position="622"/>
        <end position="674"/>
    </location>
</feature>
<feature type="compositionally biased region" description="Basic residues" evidence="1">
    <location>
        <begin position="662"/>
        <end position="674"/>
    </location>
</feature>
<reference evidence="2 3" key="1">
    <citation type="submission" date="2014-06" db="EMBL/GenBank/DDBJ databases">
        <title>Evolutionary Origins and Diversification of the Mycorrhizal Mutualists.</title>
        <authorList>
            <consortium name="DOE Joint Genome Institute"/>
            <consortium name="Mycorrhizal Genomics Consortium"/>
            <person name="Kohler A."/>
            <person name="Kuo A."/>
            <person name="Nagy L.G."/>
            <person name="Floudas D."/>
            <person name="Copeland A."/>
            <person name="Barry K.W."/>
            <person name="Cichocki N."/>
            <person name="Veneault-Fourrey C."/>
            <person name="LaButti K."/>
            <person name="Lindquist E.A."/>
            <person name="Lipzen A."/>
            <person name="Lundell T."/>
            <person name="Morin E."/>
            <person name="Murat C."/>
            <person name="Riley R."/>
            <person name="Ohm R."/>
            <person name="Sun H."/>
            <person name="Tunlid A."/>
            <person name="Henrissat B."/>
            <person name="Grigoriev I.V."/>
            <person name="Hibbett D.S."/>
            <person name="Martin F."/>
        </authorList>
    </citation>
    <scope>NUCLEOTIDE SEQUENCE [LARGE SCALE GENOMIC DNA]</scope>
    <source>
        <strain evidence="2 3">SS14</strain>
    </source>
</reference>
<name>A0A0C9V6D0_SPHS4</name>
<protein>
    <submittedName>
        <fullName evidence="2">Unplaced genomic scaffold SPHSTscaffold_54, whole genome shotgun sequence</fullName>
    </submittedName>
</protein>
<accession>A0A0C9V6D0</accession>
<keyword evidence="3" id="KW-1185">Reference proteome</keyword>
<dbReference type="PANTHER" id="PTHR31912:SF34">
    <property type="entry name" value="NOTOCHORD-RELATED PROTEIN"/>
    <property type="match status" value="1"/>
</dbReference>
<evidence type="ECO:0000313" key="2">
    <source>
        <dbReference type="EMBL" id="KIJ42514.1"/>
    </source>
</evidence>
<gene>
    <name evidence="2" type="ORF">M422DRAFT_48162</name>
</gene>
<feature type="compositionally biased region" description="Polar residues" evidence="1">
    <location>
        <begin position="163"/>
        <end position="173"/>
    </location>
</feature>